<feature type="domain" description="Pyruvate flavodoxin/ferredoxin oxidoreductase pyrimidine binding" evidence="3">
    <location>
        <begin position="269"/>
        <end position="476"/>
    </location>
</feature>
<dbReference type="AlphaFoldDB" id="A0A7X7LTM8"/>
<dbReference type="Gene3D" id="3.40.920.10">
    <property type="entry name" value="Pyruvate-ferredoxin oxidoreductase, PFOR, domain III"/>
    <property type="match status" value="1"/>
</dbReference>
<dbReference type="SUPFAM" id="SSF52518">
    <property type="entry name" value="Thiamin diphosphate-binding fold (THDP-binding)"/>
    <property type="match status" value="1"/>
</dbReference>
<name>A0A7X7LTM8_9RHOO</name>
<proteinExistence type="predicted"/>
<dbReference type="PANTHER" id="PTHR32154:SF20">
    <property type="entry name" value="2-OXOGLUTARATE OXIDOREDUCTASE SUBUNIT KORA"/>
    <property type="match status" value="1"/>
</dbReference>
<dbReference type="InterPro" id="IPR022367">
    <property type="entry name" value="2-oxoacid/accept_OxRdtase_asu"/>
</dbReference>
<dbReference type="GO" id="GO:0006979">
    <property type="term" value="P:response to oxidative stress"/>
    <property type="evidence" value="ECO:0007669"/>
    <property type="project" value="TreeGrafter"/>
</dbReference>
<evidence type="ECO:0000313" key="4">
    <source>
        <dbReference type="EMBL" id="NLF53191.1"/>
    </source>
</evidence>
<accession>A0A7X7LTM8</accession>
<dbReference type="InterPro" id="IPR002880">
    <property type="entry name" value="Pyrv_Fd/Flavodoxin_OxRdtase_N"/>
</dbReference>
<comment type="caution">
    <text evidence="4">The sequence shown here is derived from an EMBL/GenBank/DDBJ whole genome shotgun (WGS) entry which is preliminary data.</text>
</comment>
<dbReference type="EMBL" id="JAAYYV010000054">
    <property type="protein sequence ID" value="NLF53191.1"/>
    <property type="molecule type" value="Genomic_DNA"/>
</dbReference>
<dbReference type="NCBIfam" id="TIGR03710">
    <property type="entry name" value="OAFO_sf"/>
    <property type="match status" value="1"/>
</dbReference>
<dbReference type="Pfam" id="PF01855">
    <property type="entry name" value="POR_N"/>
    <property type="match status" value="1"/>
</dbReference>
<organism evidence="4 5">
    <name type="scientific">Thauera phenolivorans</name>
    <dbReference type="NCBI Taxonomy" id="1792543"/>
    <lineage>
        <taxon>Bacteria</taxon>
        <taxon>Pseudomonadati</taxon>
        <taxon>Pseudomonadota</taxon>
        <taxon>Betaproteobacteria</taxon>
        <taxon>Rhodocyclales</taxon>
        <taxon>Zoogloeaceae</taxon>
        <taxon>Thauera</taxon>
    </lineage>
</organism>
<evidence type="ECO:0000256" key="1">
    <source>
        <dbReference type="ARBA" id="ARBA00023002"/>
    </source>
</evidence>
<sequence length="621" mass="66019">MAIQDQRPPPAPQQADRDETFDHVVIRFVGDSGDGMQLTGTEFARLMGRAGYDFATHPDYPPEISAPAGTLFGVSGFQVKFAASAALSSGDRPDVLVAMNPAALSANLADVRPGATLIVNSGAFTPANLAKAGYAANPLDDDSLAGYRLLAVDMSGLTATALACCGLGRKETERCKNYFALGMMLCLYGQTPEREIESIRARFGERDPRAAEANVIALRAGYGHAEASEWWAEVPHVPPAQLPPGTYRSLTGNQAIALGCVAAAQRAGLPLFLGSYPITPATEILHELAALKHLDVTTFQAEDEIGGICATIGAAWGGVLALTTTSGPGMSLKAEALGLAVMLELPLVVVNVQRAGPSTGLPTKVEQSDLLQAIHGRHGECPLPVIAARSPADGFDCALEAFRIAVKYMTPVILLSDGGIANAAEPWRIPTVSDLHGPEVRFHTTTADFAPYARNAELARPWVRPGTPGLEHRIGGLEKDFLSGNISHVPANHQRMVETRAAKVDGVAREIPPTRVDGAADAALLMLTWGGTWGAATQARAAAEAAGKAVAHVHLRHLNPLPPDLGDILQRHRTVLVPELNLGQLSLLLRERYLREVVPLCKVQGRPFMVEEILHRILELA</sequence>
<dbReference type="InterPro" id="IPR002869">
    <property type="entry name" value="Pyrv_flavodox_OxRed_cen"/>
</dbReference>
<dbReference type="InterPro" id="IPR029061">
    <property type="entry name" value="THDP-binding"/>
</dbReference>
<reference evidence="4 5" key="1">
    <citation type="journal article" date="2020" name="Biotechnol. Biofuels">
        <title>New insights from the biogas microbiome by comprehensive genome-resolved metagenomics of nearly 1600 species originating from multiple anaerobic digesters.</title>
        <authorList>
            <person name="Campanaro S."/>
            <person name="Treu L."/>
            <person name="Rodriguez-R L.M."/>
            <person name="Kovalovszki A."/>
            <person name="Ziels R.M."/>
            <person name="Maus I."/>
            <person name="Zhu X."/>
            <person name="Kougias P.G."/>
            <person name="Basile A."/>
            <person name="Luo G."/>
            <person name="Schluter A."/>
            <person name="Konstantinidis K.T."/>
            <person name="Angelidaki I."/>
        </authorList>
    </citation>
    <scope>NUCLEOTIDE SEQUENCE [LARGE SCALE GENOMIC DNA]</scope>
    <source>
        <strain evidence="4">AS06rmzACSIP_256</strain>
    </source>
</reference>
<keyword evidence="1" id="KW-0560">Oxidoreductase</keyword>
<dbReference type="InterPro" id="IPR019752">
    <property type="entry name" value="Pyrv/ketoisovalerate_OxRed_cat"/>
</dbReference>
<dbReference type="Gene3D" id="3.40.50.920">
    <property type="match status" value="1"/>
</dbReference>
<dbReference type="GO" id="GO:0016903">
    <property type="term" value="F:oxidoreductase activity, acting on the aldehyde or oxo group of donors"/>
    <property type="evidence" value="ECO:0007669"/>
    <property type="project" value="InterPro"/>
</dbReference>
<dbReference type="Proteomes" id="UP000536534">
    <property type="component" value="Unassembled WGS sequence"/>
</dbReference>
<dbReference type="FunFam" id="3.40.50.970:FF:000022">
    <property type="entry name" value="2-oxoglutarate ferredoxin oxidoreductase alpha subunit"/>
    <property type="match status" value="1"/>
</dbReference>
<gene>
    <name evidence="4" type="ORF">GX576_02060</name>
</gene>
<dbReference type="SUPFAM" id="SSF52922">
    <property type="entry name" value="TK C-terminal domain-like"/>
    <property type="match status" value="1"/>
</dbReference>
<dbReference type="CDD" id="cd07034">
    <property type="entry name" value="TPP_PYR_PFOR_IOR-alpha_like"/>
    <property type="match status" value="1"/>
</dbReference>
<dbReference type="Gene3D" id="3.40.50.970">
    <property type="match status" value="1"/>
</dbReference>
<evidence type="ECO:0000259" key="3">
    <source>
        <dbReference type="Pfam" id="PF01855"/>
    </source>
</evidence>
<dbReference type="SUPFAM" id="SSF53323">
    <property type="entry name" value="Pyruvate-ferredoxin oxidoreductase, PFOR, domain III"/>
    <property type="match status" value="1"/>
</dbReference>
<dbReference type="Pfam" id="PF01558">
    <property type="entry name" value="POR"/>
    <property type="match status" value="1"/>
</dbReference>
<protein>
    <submittedName>
        <fullName evidence="4">2-oxoacid:acceptor oxidoreductase subunit alpha</fullName>
    </submittedName>
</protein>
<dbReference type="PANTHER" id="PTHR32154">
    <property type="entry name" value="PYRUVATE-FLAVODOXIN OXIDOREDUCTASE-RELATED"/>
    <property type="match status" value="1"/>
</dbReference>
<evidence type="ECO:0000313" key="5">
    <source>
        <dbReference type="Proteomes" id="UP000536534"/>
    </source>
</evidence>
<dbReference type="InterPro" id="IPR009014">
    <property type="entry name" value="Transketo_C/PFOR_II"/>
</dbReference>
<evidence type="ECO:0000259" key="2">
    <source>
        <dbReference type="Pfam" id="PF01558"/>
    </source>
</evidence>
<dbReference type="InterPro" id="IPR050722">
    <property type="entry name" value="Pyruvate:ferred/Flavod_OxRd"/>
</dbReference>
<feature type="domain" description="Pyruvate/ketoisovalerate oxidoreductase catalytic" evidence="2">
    <location>
        <begin position="33"/>
        <end position="222"/>
    </location>
</feature>